<evidence type="ECO:0000313" key="1">
    <source>
        <dbReference type="EMBL" id="KAF5821814.1"/>
    </source>
</evidence>
<reference evidence="1" key="1">
    <citation type="journal article" date="2017" name="Nature">
        <title>The sunflower genome provides insights into oil metabolism, flowering and Asterid evolution.</title>
        <authorList>
            <person name="Badouin H."/>
            <person name="Gouzy J."/>
            <person name="Grassa C.J."/>
            <person name="Murat F."/>
            <person name="Staton S.E."/>
            <person name="Cottret L."/>
            <person name="Lelandais-Briere C."/>
            <person name="Owens G.L."/>
            <person name="Carrere S."/>
            <person name="Mayjonade B."/>
            <person name="Legrand L."/>
            <person name="Gill N."/>
            <person name="Kane N.C."/>
            <person name="Bowers J.E."/>
            <person name="Hubner S."/>
            <person name="Bellec A."/>
            <person name="Berard A."/>
            <person name="Berges H."/>
            <person name="Blanchet N."/>
            <person name="Boniface M.C."/>
            <person name="Brunel D."/>
            <person name="Catrice O."/>
            <person name="Chaidir N."/>
            <person name="Claudel C."/>
            <person name="Donnadieu C."/>
            <person name="Faraut T."/>
            <person name="Fievet G."/>
            <person name="Helmstetter N."/>
            <person name="King M."/>
            <person name="Knapp S.J."/>
            <person name="Lai Z."/>
            <person name="Le Paslier M.C."/>
            <person name="Lippi Y."/>
            <person name="Lorenzon L."/>
            <person name="Mandel J.R."/>
            <person name="Marage G."/>
            <person name="Marchand G."/>
            <person name="Marquand E."/>
            <person name="Bret-Mestries E."/>
            <person name="Morien E."/>
            <person name="Nambeesan S."/>
            <person name="Nguyen T."/>
            <person name="Pegot-Espagnet P."/>
            <person name="Pouilly N."/>
            <person name="Raftis F."/>
            <person name="Sallet E."/>
            <person name="Schiex T."/>
            <person name="Thomas J."/>
            <person name="Vandecasteele C."/>
            <person name="Vares D."/>
            <person name="Vear F."/>
            <person name="Vautrin S."/>
            <person name="Crespi M."/>
            <person name="Mangin B."/>
            <person name="Burke J.M."/>
            <person name="Salse J."/>
            <person name="Munos S."/>
            <person name="Vincourt P."/>
            <person name="Rieseberg L.H."/>
            <person name="Langlade N.B."/>
        </authorList>
    </citation>
    <scope>NUCLEOTIDE SEQUENCE</scope>
    <source>
        <tissue evidence="1">Leaves</tissue>
    </source>
</reference>
<proteinExistence type="predicted"/>
<comment type="caution">
    <text evidence="1">The sequence shown here is derived from an EMBL/GenBank/DDBJ whole genome shotgun (WGS) entry which is preliminary data.</text>
</comment>
<reference evidence="1" key="2">
    <citation type="submission" date="2020-06" db="EMBL/GenBank/DDBJ databases">
        <title>Helianthus annuus Genome sequencing and assembly Release 2.</title>
        <authorList>
            <person name="Gouzy J."/>
            <person name="Langlade N."/>
            <person name="Munos S."/>
        </authorList>
    </citation>
    <scope>NUCLEOTIDE SEQUENCE</scope>
    <source>
        <tissue evidence="1">Leaves</tissue>
    </source>
</reference>
<dbReference type="Gramene" id="mRNA:HanXRQr2_Chr01g0019271">
    <property type="protein sequence ID" value="mRNA:HanXRQr2_Chr01g0019271"/>
    <property type="gene ID" value="HanXRQr2_Chr01g0019271"/>
</dbReference>
<dbReference type="Proteomes" id="UP000215914">
    <property type="component" value="Unassembled WGS sequence"/>
</dbReference>
<keyword evidence="2" id="KW-1185">Reference proteome</keyword>
<gene>
    <name evidence="1" type="ORF">HanXRQr2_Chr01g0019271</name>
</gene>
<name>A0A9K3JV85_HELAN</name>
<evidence type="ECO:0000313" key="2">
    <source>
        <dbReference type="Proteomes" id="UP000215914"/>
    </source>
</evidence>
<protein>
    <submittedName>
        <fullName evidence="1">Uncharacterized protein</fullName>
    </submittedName>
</protein>
<accession>A0A9K3JV85</accession>
<sequence length="44" mass="5082">MMKINSSKSNLFEPYDQVCQVVKKEIDELKKQGSCSFQVTNKID</sequence>
<dbReference type="AlphaFoldDB" id="A0A9K3JV85"/>
<dbReference type="EMBL" id="MNCJ02000316">
    <property type="protein sequence ID" value="KAF5821814.1"/>
    <property type="molecule type" value="Genomic_DNA"/>
</dbReference>
<organism evidence="1 2">
    <name type="scientific">Helianthus annuus</name>
    <name type="common">Common sunflower</name>
    <dbReference type="NCBI Taxonomy" id="4232"/>
    <lineage>
        <taxon>Eukaryota</taxon>
        <taxon>Viridiplantae</taxon>
        <taxon>Streptophyta</taxon>
        <taxon>Embryophyta</taxon>
        <taxon>Tracheophyta</taxon>
        <taxon>Spermatophyta</taxon>
        <taxon>Magnoliopsida</taxon>
        <taxon>eudicotyledons</taxon>
        <taxon>Gunneridae</taxon>
        <taxon>Pentapetalae</taxon>
        <taxon>asterids</taxon>
        <taxon>campanulids</taxon>
        <taxon>Asterales</taxon>
        <taxon>Asteraceae</taxon>
        <taxon>Asteroideae</taxon>
        <taxon>Heliantheae alliance</taxon>
        <taxon>Heliantheae</taxon>
        <taxon>Helianthus</taxon>
    </lineage>
</organism>